<dbReference type="GO" id="GO:0031145">
    <property type="term" value="P:anaphase-promoting complex-dependent catabolic process"/>
    <property type="evidence" value="ECO:0007669"/>
    <property type="project" value="InterPro"/>
</dbReference>
<evidence type="ECO:0000256" key="2">
    <source>
        <dbReference type="ARBA" id="ARBA00022692"/>
    </source>
</evidence>
<dbReference type="GO" id="GO:0005680">
    <property type="term" value="C:anaphase-promoting complex"/>
    <property type="evidence" value="ECO:0007669"/>
    <property type="project" value="InterPro"/>
</dbReference>
<dbReference type="EMBL" id="JARAKH010000025">
    <property type="protein sequence ID" value="KAK8390429.1"/>
    <property type="molecule type" value="Genomic_DNA"/>
</dbReference>
<protein>
    <submittedName>
        <fullName evidence="8">Uncharacterized protein</fullName>
    </submittedName>
</protein>
<feature type="transmembrane region" description="Helical" evidence="7">
    <location>
        <begin position="96"/>
        <end position="117"/>
    </location>
</feature>
<proteinExistence type="predicted"/>
<feature type="transmembrane region" description="Helical" evidence="7">
    <location>
        <begin position="123"/>
        <end position="145"/>
    </location>
</feature>
<dbReference type="GO" id="GO:0016020">
    <property type="term" value="C:membrane"/>
    <property type="evidence" value="ECO:0007669"/>
    <property type="project" value="UniProtKB-SubCell"/>
</dbReference>
<evidence type="ECO:0000256" key="7">
    <source>
        <dbReference type="SAM" id="Phobius"/>
    </source>
</evidence>
<keyword evidence="9" id="KW-1185">Reference proteome</keyword>
<dbReference type="Pfam" id="PF10471">
    <property type="entry name" value="ANAPC_CDC26"/>
    <property type="match status" value="1"/>
</dbReference>
<evidence type="ECO:0000256" key="1">
    <source>
        <dbReference type="ARBA" id="ARBA00004141"/>
    </source>
</evidence>
<evidence type="ECO:0000256" key="5">
    <source>
        <dbReference type="ARBA" id="ARBA00023136"/>
    </source>
</evidence>
<evidence type="ECO:0000256" key="3">
    <source>
        <dbReference type="ARBA" id="ARBA00022786"/>
    </source>
</evidence>
<keyword evidence="3" id="KW-0833">Ubl conjugation pathway</keyword>
<dbReference type="AlphaFoldDB" id="A0AAW0TSS4"/>
<keyword evidence="2 7" id="KW-0812">Transmembrane</keyword>
<dbReference type="InterPro" id="IPR019184">
    <property type="entry name" value="Uncharacterised_TM-17"/>
</dbReference>
<reference evidence="8 9" key="1">
    <citation type="submission" date="2023-03" db="EMBL/GenBank/DDBJ databases">
        <title>High-quality genome of Scylla paramamosain provides insights in environmental adaptation.</title>
        <authorList>
            <person name="Zhang L."/>
        </authorList>
    </citation>
    <scope>NUCLEOTIDE SEQUENCE [LARGE SCALE GENOMIC DNA]</scope>
    <source>
        <strain evidence="8">LZ_2023a</strain>
        <tissue evidence="8">Muscle</tissue>
    </source>
</reference>
<dbReference type="Pfam" id="PF09799">
    <property type="entry name" value="Transmemb_17"/>
    <property type="match status" value="1"/>
</dbReference>
<gene>
    <name evidence="8" type="ORF">O3P69_010247</name>
</gene>
<dbReference type="Proteomes" id="UP001487740">
    <property type="component" value="Unassembled WGS sequence"/>
</dbReference>
<name>A0AAW0TSS4_SCYPA</name>
<dbReference type="InterPro" id="IPR018860">
    <property type="entry name" value="APC_suCDC26"/>
</dbReference>
<keyword evidence="5 7" id="KW-0472">Membrane</keyword>
<keyword evidence="4 7" id="KW-1133">Transmembrane helix</keyword>
<evidence type="ECO:0000256" key="4">
    <source>
        <dbReference type="ARBA" id="ARBA00022989"/>
    </source>
</evidence>
<evidence type="ECO:0000313" key="9">
    <source>
        <dbReference type="Proteomes" id="UP001487740"/>
    </source>
</evidence>
<comment type="caution">
    <text evidence="8">The sequence shown here is derived from an EMBL/GenBank/DDBJ whole genome shotgun (WGS) entry which is preliminary data.</text>
</comment>
<feature type="region of interest" description="Disordered" evidence="6">
    <location>
        <begin position="20"/>
        <end position="75"/>
    </location>
</feature>
<sequence length="236" mass="26266">MLRRNPTKIELKLEDLQELTNKLKGRGRGEEDERQGGGGPTEDEEGGDRGAHWLQPQAQETQLERQDAASTKPIQPALSDPAVPQWLVHGCLHPSLSVIFTAPSVLALLYLLLWQTYVLRLEVILVSFALTFEGIELLFALLAIITINKSEHPSAAEQSSWGTEWLVVTPPATPEAERITTSQPVQLMRRHEHLGGLRLKYIVARQSEALMEELHLPYKTSVSAPEAYTAGHGRET</sequence>
<evidence type="ECO:0000313" key="8">
    <source>
        <dbReference type="EMBL" id="KAK8390429.1"/>
    </source>
</evidence>
<organism evidence="8 9">
    <name type="scientific">Scylla paramamosain</name>
    <name type="common">Mud crab</name>
    <dbReference type="NCBI Taxonomy" id="85552"/>
    <lineage>
        <taxon>Eukaryota</taxon>
        <taxon>Metazoa</taxon>
        <taxon>Ecdysozoa</taxon>
        <taxon>Arthropoda</taxon>
        <taxon>Crustacea</taxon>
        <taxon>Multicrustacea</taxon>
        <taxon>Malacostraca</taxon>
        <taxon>Eumalacostraca</taxon>
        <taxon>Eucarida</taxon>
        <taxon>Decapoda</taxon>
        <taxon>Pleocyemata</taxon>
        <taxon>Brachyura</taxon>
        <taxon>Eubrachyura</taxon>
        <taxon>Portunoidea</taxon>
        <taxon>Portunidae</taxon>
        <taxon>Portuninae</taxon>
        <taxon>Scylla</taxon>
    </lineage>
</organism>
<accession>A0AAW0TSS4</accession>
<evidence type="ECO:0000256" key="6">
    <source>
        <dbReference type="SAM" id="MobiDB-lite"/>
    </source>
</evidence>
<comment type="subcellular location">
    <subcellularLocation>
        <location evidence="1">Membrane</location>
        <topology evidence="1">Multi-pass membrane protein</topology>
    </subcellularLocation>
</comment>